<accession>A0A446BU89</accession>
<keyword evidence="1" id="KW-0479">Metal-binding</keyword>
<gene>
    <name evidence="8" type="ORF">TT172_LOCUS8349</name>
</gene>
<evidence type="ECO:0000313" key="8">
    <source>
        <dbReference type="EMBL" id="SPQ25930.1"/>
    </source>
</evidence>
<evidence type="ECO:0000256" key="1">
    <source>
        <dbReference type="ARBA" id="ARBA00022723"/>
    </source>
</evidence>
<evidence type="ECO:0000256" key="6">
    <source>
        <dbReference type="SAM" id="MobiDB-lite"/>
    </source>
</evidence>
<sequence length="282" mass="29838">MKVKIQQWNAVATWRWDIPEDDVCGICQVHFDGTCPTCKYPGDDCSLLSGKCGHNFHMPAHPPFSPIFTLINSTALSSNRQTVHHPTVHYVFADDDPEILTAALAHHHRGAYEDGGGAGSPNSPVDRAILLDMEPTADGAGYQVTWASSLTPDWAVTSTQLSRVEGGGGGSASGPNGNLVLKIEGVSIEPAAGPLGKAATPEAELHSPGGSGGRQPPPPAAEEYADLIQDFERRMSTLRKAVEAGAARQRALGDTHGQFSEGTPLDNRVTDPFRPGTGVDET</sequence>
<protein>
    <submittedName>
        <fullName evidence="8">1749e1b8-7552-47e5-983d-34525c3e8a2c</fullName>
    </submittedName>
</protein>
<dbReference type="GO" id="GO:0005680">
    <property type="term" value="C:anaphase-promoting complex"/>
    <property type="evidence" value="ECO:0007669"/>
    <property type="project" value="InterPro"/>
</dbReference>
<dbReference type="AlphaFoldDB" id="A0A446BU89"/>
<dbReference type="GO" id="GO:0097602">
    <property type="term" value="F:cullin family protein binding"/>
    <property type="evidence" value="ECO:0007669"/>
    <property type="project" value="InterPro"/>
</dbReference>
<keyword evidence="5" id="KW-0131">Cell cycle</keyword>
<dbReference type="GO" id="GO:0031145">
    <property type="term" value="P:anaphase-promoting complex-dependent catabolic process"/>
    <property type="evidence" value="ECO:0007669"/>
    <property type="project" value="InterPro"/>
</dbReference>
<dbReference type="PANTHER" id="PTHR11210">
    <property type="entry name" value="RING BOX"/>
    <property type="match status" value="1"/>
</dbReference>
<evidence type="ECO:0000256" key="3">
    <source>
        <dbReference type="ARBA" id="ARBA00022786"/>
    </source>
</evidence>
<dbReference type="Pfam" id="PF12861">
    <property type="entry name" value="zf-ANAPC11"/>
    <property type="match status" value="1"/>
</dbReference>
<evidence type="ECO:0000259" key="7">
    <source>
        <dbReference type="Pfam" id="PF12861"/>
    </source>
</evidence>
<proteinExistence type="predicted"/>
<dbReference type="InterPro" id="IPR051031">
    <property type="entry name" value="RING-box_E3_Ubiquitin_Ligase"/>
</dbReference>
<evidence type="ECO:0000256" key="5">
    <source>
        <dbReference type="ARBA" id="ARBA00023306"/>
    </source>
</evidence>
<dbReference type="SUPFAM" id="SSF57850">
    <property type="entry name" value="RING/U-box"/>
    <property type="match status" value="1"/>
</dbReference>
<name>A0A446BU89_9PEZI</name>
<evidence type="ECO:0000313" key="9">
    <source>
        <dbReference type="Proteomes" id="UP000289323"/>
    </source>
</evidence>
<keyword evidence="2" id="KW-0863">Zinc-finger</keyword>
<keyword evidence="4" id="KW-0862">Zinc</keyword>
<feature type="region of interest" description="Disordered" evidence="6">
    <location>
        <begin position="192"/>
        <end position="221"/>
    </location>
</feature>
<dbReference type="InterPro" id="IPR024991">
    <property type="entry name" value="RING-H2_APC11"/>
</dbReference>
<keyword evidence="3" id="KW-0833">Ubl conjugation pathway</keyword>
<dbReference type="Proteomes" id="UP000289323">
    <property type="component" value="Unassembled WGS sequence"/>
</dbReference>
<dbReference type="Gene3D" id="3.30.40.10">
    <property type="entry name" value="Zinc/RING finger domain, C3HC4 (zinc finger)"/>
    <property type="match status" value="1"/>
</dbReference>
<dbReference type="InterPro" id="IPR013083">
    <property type="entry name" value="Znf_RING/FYVE/PHD"/>
</dbReference>
<dbReference type="EMBL" id="OUUZ01000015">
    <property type="protein sequence ID" value="SPQ25930.1"/>
    <property type="molecule type" value="Genomic_DNA"/>
</dbReference>
<dbReference type="CDD" id="cd16456">
    <property type="entry name" value="RING-H2_APC11"/>
    <property type="match status" value="1"/>
</dbReference>
<dbReference type="GO" id="GO:0061630">
    <property type="term" value="F:ubiquitin protein ligase activity"/>
    <property type="evidence" value="ECO:0007669"/>
    <property type="project" value="InterPro"/>
</dbReference>
<reference evidence="8 9" key="1">
    <citation type="submission" date="2018-04" db="EMBL/GenBank/DDBJ databases">
        <authorList>
            <person name="Huttner S."/>
            <person name="Dainat J."/>
        </authorList>
    </citation>
    <scope>NUCLEOTIDE SEQUENCE [LARGE SCALE GENOMIC DNA]</scope>
</reference>
<evidence type="ECO:0000256" key="4">
    <source>
        <dbReference type="ARBA" id="ARBA00022833"/>
    </source>
</evidence>
<dbReference type="GO" id="GO:0008270">
    <property type="term" value="F:zinc ion binding"/>
    <property type="evidence" value="ECO:0007669"/>
    <property type="project" value="UniProtKB-KW"/>
</dbReference>
<evidence type="ECO:0000256" key="2">
    <source>
        <dbReference type="ARBA" id="ARBA00022771"/>
    </source>
</evidence>
<feature type="region of interest" description="Disordered" evidence="6">
    <location>
        <begin position="242"/>
        <end position="282"/>
    </location>
</feature>
<feature type="domain" description="Anaphase-promoting complex subunit 11 RING-H2 finger" evidence="7">
    <location>
        <begin position="21"/>
        <end position="58"/>
    </location>
</feature>
<organism evidence="8 9">
    <name type="scientific">Thermothielavioides terrestris</name>
    <dbReference type="NCBI Taxonomy" id="2587410"/>
    <lineage>
        <taxon>Eukaryota</taxon>
        <taxon>Fungi</taxon>
        <taxon>Dikarya</taxon>
        <taxon>Ascomycota</taxon>
        <taxon>Pezizomycotina</taxon>
        <taxon>Sordariomycetes</taxon>
        <taxon>Sordariomycetidae</taxon>
        <taxon>Sordariales</taxon>
        <taxon>Chaetomiaceae</taxon>
        <taxon>Thermothielavioides</taxon>
    </lineage>
</organism>